<comment type="caution">
    <text evidence="2">The sequence shown here is derived from an EMBL/GenBank/DDBJ whole genome shotgun (WGS) entry which is preliminary data.</text>
</comment>
<protein>
    <submittedName>
        <fullName evidence="2">Putative 28.5 kDa protein in 7S RNA 5'region</fullName>
    </submittedName>
</protein>
<dbReference type="SUPFAM" id="SSF48179">
    <property type="entry name" value="6-phosphogluconate dehydrogenase C-terminal domain-like"/>
    <property type="match status" value="1"/>
</dbReference>
<dbReference type="OrthoDB" id="9988102at2759"/>
<dbReference type="InterPro" id="IPR015814">
    <property type="entry name" value="Pgluconate_DH_NAD-bd_C"/>
</dbReference>
<accession>A0A8T9CFZ9</accession>
<dbReference type="SUPFAM" id="SSF51735">
    <property type="entry name" value="NAD(P)-binding Rossmann-fold domains"/>
    <property type="match status" value="1"/>
</dbReference>
<dbReference type="Pfam" id="PF09130">
    <property type="entry name" value="DUF1932"/>
    <property type="match status" value="1"/>
</dbReference>
<organism evidence="2 3">
    <name type="scientific">Lachnellula suecica</name>
    <dbReference type="NCBI Taxonomy" id="602035"/>
    <lineage>
        <taxon>Eukaryota</taxon>
        <taxon>Fungi</taxon>
        <taxon>Dikarya</taxon>
        <taxon>Ascomycota</taxon>
        <taxon>Pezizomycotina</taxon>
        <taxon>Leotiomycetes</taxon>
        <taxon>Helotiales</taxon>
        <taxon>Lachnaceae</taxon>
        <taxon>Lachnellula</taxon>
    </lineage>
</organism>
<dbReference type="InterPro" id="IPR036291">
    <property type="entry name" value="NAD(P)-bd_dom_sf"/>
</dbReference>
<dbReference type="Gene3D" id="1.10.1040.10">
    <property type="entry name" value="N-(1-d-carboxylethyl)-l-norvaline Dehydrogenase, domain 2"/>
    <property type="match status" value="1"/>
</dbReference>
<dbReference type="InterPro" id="IPR008927">
    <property type="entry name" value="6-PGluconate_DH-like_C_sf"/>
</dbReference>
<sequence length="296" mass="31593">MSSAVVPSKHVDRTFAPGTGIRTLPPAEASIPSGSRKPTIAIISLGEMGSGIATLLRKYSYPIVTNLDGRSAKTRARVEGLGVEILPLPQIMEEASMFLSVVPPAEAHGLAKTVAKAYQDESNANPPGGKLTYVDLNAMSPELARRISKTITGAGMDFLDGALLGFPPKEFENNSWFLPAMLLAGPKPNTDSGPWTEELLTILNVRHVGDDYGGASGLKACFSGIAKGQAAVGIQAYTTAESLGVLPALREHMMEYLPSITPVIESSMFNAQRKAYRWIKEMDEIEETFAKEGAGT</sequence>
<keyword evidence="3" id="KW-1185">Reference proteome</keyword>
<dbReference type="InterPro" id="IPR013328">
    <property type="entry name" value="6PGD_dom2"/>
</dbReference>
<feature type="domain" description="Phosphogluconate dehydrogenase NAD-binding putative C-terminal" evidence="1">
    <location>
        <begin position="240"/>
        <end position="294"/>
    </location>
</feature>
<dbReference type="Proteomes" id="UP000469558">
    <property type="component" value="Unassembled WGS sequence"/>
</dbReference>
<gene>
    <name evidence="2" type="primary">Y7SR_1</name>
    <name evidence="2" type="ORF">LSUE1_G002262</name>
</gene>
<proteinExistence type="predicted"/>
<evidence type="ECO:0000313" key="2">
    <source>
        <dbReference type="EMBL" id="TVY82920.1"/>
    </source>
</evidence>
<dbReference type="EMBL" id="QGMK01000257">
    <property type="protein sequence ID" value="TVY82920.1"/>
    <property type="molecule type" value="Genomic_DNA"/>
</dbReference>
<reference evidence="2 3" key="1">
    <citation type="submission" date="2018-05" db="EMBL/GenBank/DDBJ databases">
        <title>Genome sequencing and assembly of the regulated plant pathogen Lachnellula willkommii and related sister species for the development of diagnostic species identification markers.</title>
        <authorList>
            <person name="Giroux E."/>
            <person name="Bilodeau G."/>
        </authorList>
    </citation>
    <scope>NUCLEOTIDE SEQUENCE [LARGE SCALE GENOMIC DNA]</scope>
    <source>
        <strain evidence="2 3">CBS 268.59</strain>
    </source>
</reference>
<dbReference type="AlphaFoldDB" id="A0A8T9CFZ9"/>
<evidence type="ECO:0000259" key="1">
    <source>
        <dbReference type="Pfam" id="PF09130"/>
    </source>
</evidence>
<evidence type="ECO:0000313" key="3">
    <source>
        <dbReference type="Proteomes" id="UP000469558"/>
    </source>
</evidence>
<name>A0A8T9CFZ9_9HELO</name>
<dbReference type="Gene3D" id="3.40.50.720">
    <property type="entry name" value="NAD(P)-binding Rossmann-like Domain"/>
    <property type="match status" value="1"/>
</dbReference>